<keyword evidence="3" id="KW-1185">Reference proteome</keyword>
<comment type="caution">
    <text evidence="2">The sequence shown here is derived from an EMBL/GenBank/DDBJ whole genome shotgun (WGS) entry which is preliminary data.</text>
</comment>
<dbReference type="AlphaFoldDB" id="A0A9X1WGM6"/>
<feature type="region of interest" description="Disordered" evidence="1">
    <location>
        <begin position="39"/>
        <end position="77"/>
    </location>
</feature>
<gene>
    <name evidence="2" type="ORF">MUN33_05250</name>
</gene>
<organism evidence="2 3">
    <name type="scientific">Corynebacterium kalidii</name>
    <dbReference type="NCBI Taxonomy" id="2931982"/>
    <lineage>
        <taxon>Bacteria</taxon>
        <taxon>Bacillati</taxon>
        <taxon>Actinomycetota</taxon>
        <taxon>Actinomycetes</taxon>
        <taxon>Mycobacteriales</taxon>
        <taxon>Corynebacteriaceae</taxon>
        <taxon>Corynebacterium</taxon>
    </lineage>
</organism>
<evidence type="ECO:0000313" key="3">
    <source>
        <dbReference type="Proteomes" id="UP001139207"/>
    </source>
</evidence>
<dbReference type="InterPro" id="IPR015315">
    <property type="entry name" value="DUF1963"/>
</dbReference>
<proteinExistence type="predicted"/>
<evidence type="ECO:0000313" key="2">
    <source>
        <dbReference type="EMBL" id="MCJ7858126.1"/>
    </source>
</evidence>
<evidence type="ECO:0000256" key="1">
    <source>
        <dbReference type="SAM" id="MobiDB-lite"/>
    </source>
</evidence>
<dbReference type="PANTHER" id="PTHR36436:SF6">
    <property type="entry name" value="SLL5081 PROTEIN"/>
    <property type="match status" value="1"/>
</dbReference>
<dbReference type="Proteomes" id="UP001139207">
    <property type="component" value="Unassembled WGS sequence"/>
</dbReference>
<accession>A0A9X1WGM6</accession>
<dbReference type="EMBL" id="JALIEA010000011">
    <property type="protein sequence ID" value="MCJ7858126.1"/>
    <property type="molecule type" value="Genomic_DNA"/>
</dbReference>
<feature type="compositionally biased region" description="Basic and acidic residues" evidence="1">
    <location>
        <begin position="62"/>
        <end position="77"/>
    </location>
</feature>
<name>A0A9X1WGM6_9CORY</name>
<dbReference type="RefSeq" id="WP_244803832.1">
    <property type="nucleotide sequence ID" value="NZ_JALIEA010000011.1"/>
</dbReference>
<dbReference type="Pfam" id="PF09234">
    <property type="entry name" value="DUF1963"/>
    <property type="match status" value="1"/>
</dbReference>
<dbReference type="InterPro" id="IPR035948">
    <property type="entry name" value="YwqG-like_sf"/>
</dbReference>
<reference evidence="2" key="1">
    <citation type="submission" date="2022-04" db="EMBL/GenBank/DDBJ databases">
        <title>Corynebacterium kalidii LD5P10.</title>
        <authorList>
            <person name="Sun J.Q."/>
        </authorList>
    </citation>
    <scope>NUCLEOTIDE SEQUENCE</scope>
    <source>
        <strain evidence="2">LD5P10</strain>
    </source>
</reference>
<dbReference type="Gene3D" id="2.30.320.10">
    <property type="entry name" value="YwqG-like"/>
    <property type="match status" value="1"/>
</dbReference>
<protein>
    <submittedName>
        <fullName evidence="2">YwqG family protein</fullName>
    </submittedName>
</protein>
<dbReference type="SUPFAM" id="SSF103032">
    <property type="entry name" value="Hypothetical protein YwqG"/>
    <property type="match status" value="1"/>
</dbReference>
<sequence>MFESLHEARAAIEKHVAPEHVDNVLDVLIPAIGLKPGDPDETVRTGSRLGGVPDLPVGMEWPRPEPPTDPRDIAGRGHSSDEKMMLDHLSRNLPFAFVAQIDLAEAHALGEVAADLPDTGRLLFFYDFCVGPWENGARVAAVVWDTSPAEQTVAATMPDDLADAAAHGTGSFDAEVFHAPARPVTLFGGVTIPVETSNAPETEYVFEPGGLADVTDGVEDFWDEDECWDGWRHHQLLGTPVPLQSDPRDYIAGDGTDEEVSDWRLLFQLDIYNWDGGKYGDGDVYFLIRTADLAARHFDRVQAVYQQT</sequence>
<dbReference type="PANTHER" id="PTHR36436">
    <property type="entry name" value="SLL5081 PROTEIN"/>
    <property type="match status" value="1"/>
</dbReference>